<dbReference type="EMBL" id="ATLV01016360">
    <property type="status" value="NOT_ANNOTATED_CDS"/>
    <property type="molecule type" value="Genomic_DNA"/>
</dbReference>
<dbReference type="EMBL" id="KE525079">
    <property type="protein sequence ID" value="KFB41300.1"/>
    <property type="molecule type" value="Genomic_DNA"/>
</dbReference>
<dbReference type="Proteomes" id="UP000030765">
    <property type="component" value="Unassembled WGS sequence"/>
</dbReference>
<organism evidence="2">
    <name type="scientific">Anopheles sinensis</name>
    <name type="common">Mosquito</name>
    <dbReference type="NCBI Taxonomy" id="74873"/>
    <lineage>
        <taxon>Eukaryota</taxon>
        <taxon>Metazoa</taxon>
        <taxon>Ecdysozoa</taxon>
        <taxon>Arthropoda</taxon>
        <taxon>Hexapoda</taxon>
        <taxon>Insecta</taxon>
        <taxon>Pterygota</taxon>
        <taxon>Neoptera</taxon>
        <taxon>Endopterygota</taxon>
        <taxon>Diptera</taxon>
        <taxon>Nematocera</taxon>
        <taxon>Culicoidea</taxon>
        <taxon>Culicidae</taxon>
        <taxon>Anophelinae</taxon>
        <taxon>Anopheles</taxon>
    </lineage>
</organism>
<dbReference type="EnsemblMetazoa" id="ASIC008894-RA">
    <property type="protein sequence ID" value="ASIC008894-PA"/>
    <property type="gene ID" value="ASIC008894"/>
</dbReference>
<dbReference type="AlphaFoldDB" id="A0A084VTK6"/>
<evidence type="ECO:0000313" key="3">
    <source>
        <dbReference type="EnsemblMetazoa" id="ASIC008894-PA"/>
    </source>
</evidence>
<reference evidence="3" key="2">
    <citation type="submission" date="2020-05" db="UniProtKB">
        <authorList>
            <consortium name="EnsemblMetazoa"/>
        </authorList>
    </citation>
    <scope>IDENTIFICATION</scope>
</reference>
<reference evidence="2 4" key="1">
    <citation type="journal article" date="2014" name="BMC Genomics">
        <title>Genome sequence of Anopheles sinensis provides insight into genetics basis of mosquito competence for malaria parasites.</title>
        <authorList>
            <person name="Zhou D."/>
            <person name="Zhang D."/>
            <person name="Ding G."/>
            <person name="Shi L."/>
            <person name="Hou Q."/>
            <person name="Ye Y."/>
            <person name="Xu Y."/>
            <person name="Zhou H."/>
            <person name="Xiong C."/>
            <person name="Li S."/>
            <person name="Yu J."/>
            <person name="Hong S."/>
            <person name="Yu X."/>
            <person name="Zou P."/>
            <person name="Chen C."/>
            <person name="Chang X."/>
            <person name="Wang W."/>
            <person name="Lv Y."/>
            <person name="Sun Y."/>
            <person name="Ma L."/>
            <person name="Shen B."/>
            <person name="Zhu C."/>
        </authorList>
    </citation>
    <scope>NUCLEOTIDE SEQUENCE [LARGE SCALE GENOMIC DNA]</scope>
</reference>
<evidence type="ECO:0000313" key="4">
    <source>
        <dbReference type="Proteomes" id="UP000030765"/>
    </source>
</evidence>
<gene>
    <name evidence="2" type="ORF">ZHAS_00008894</name>
</gene>
<keyword evidence="4" id="KW-1185">Reference proteome</keyword>
<proteinExistence type="predicted"/>
<name>A0A084VTK6_ANOSI</name>
<protein>
    <submittedName>
        <fullName evidence="2 3">Sodium/hydrogen exchanger 2-like protein</fullName>
    </submittedName>
</protein>
<feature type="region of interest" description="Disordered" evidence="1">
    <location>
        <begin position="16"/>
        <end position="45"/>
    </location>
</feature>
<evidence type="ECO:0000256" key="1">
    <source>
        <dbReference type="SAM" id="MobiDB-lite"/>
    </source>
</evidence>
<accession>A0A084VTK6</accession>
<sequence>MLPILRPFACAGRNFSKPKLPRGFSPNGARGEEEKKRARSTSSRSMVLCKYSPRTTVMNETVSATRSALLWTGDSPRRQDNVGVHEF</sequence>
<dbReference type="VEuPathDB" id="VectorBase:ASIC008894"/>
<evidence type="ECO:0000313" key="2">
    <source>
        <dbReference type="EMBL" id="KFB41300.1"/>
    </source>
</evidence>